<dbReference type="InterPro" id="IPR006189">
    <property type="entry name" value="CHASE_dom"/>
</dbReference>
<evidence type="ECO:0000259" key="10">
    <source>
        <dbReference type="PROSITE" id="PS50109"/>
    </source>
</evidence>
<dbReference type="eggNOG" id="COG3829">
    <property type="taxonomic scope" value="Bacteria"/>
</dbReference>
<accession>E6W4F6</accession>
<dbReference type="InterPro" id="IPR005467">
    <property type="entry name" value="His_kinase_dom"/>
</dbReference>
<comment type="catalytic activity">
    <reaction evidence="1">
        <text>ATP + protein L-histidine = ADP + protein N-phospho-L-histidine.</text>
        <dbReference type="EC" id="2.7.13.3"/>
    </reaction>
</comment>
<dbReference type="GO" id="GO:0030295">
    <property type="term" value="F:protein kinase activator activity"/>
    <property type="evidence" value="ECO:0007669"/>
    <property type="project" value="TreeGrafter"/>
</dbReference>
<evidence type="ECO:0000256" key="2">
    <source>
        <dbReference type="ARBA" id="ARBA00004370"/>
    </source>
</evidence>
<evidence type="ECO:0000256" key="3">
    <source>
        <dbReference type="ARBA" id="ARBA00012438"/>
    </source>
</evidence>
<organism evidence="14 15">
    <name type="scientific">Desulfurispirillum indicum (strain ATCC BAA-1389 / DSM 22839 / S5)</name>
    <dbReference type="NCBI Taxonomy" id="653733"/>
    <lineage>
        <taxon>Bacteria</taxon>
        <taxon>Pseudomonadati</taxon>
        <taxon>Chrysiogenota</taxon>
        <taxon>Chrysiogenia</taxon>
        <taxon>Chrysiogenales</taxon>
        <taxon>Chrysiogenaceae</taxon>
        <taxon>Desulfurispirillum</taxon>
    </lineage>
</organism>
<dbReference type="InterPro" id="IPR042240">
    <property type="entry name" value="CHASE_sf"/>
</dbReference>
<dbReference type="CDD" id="cd00130">
    <property type="entry name" value="PAS"/>
    <property type="match status" value="2"/>
</dbReference>
<evidence type="ECO:0000256" key="9">
    <source>
        <dbReference type="SAM" id="Phobius"/>
    </source>
</evidence>
<sequence length="1190" mass="134237">MSREPYERKPVKHTFRWILKEPFMAAAALVLLFGVLSSWFTIETRHQHILQGLQRDARLIAQALNQQHIADFDGSIRDRQQPAYRRLQEQLAALVPLYPSIEIISLLKHDHNGTLVTLLETGVDFTEGDPVPAQTSPGVAEAMQTGAEYLIGPLKTERGRQIHVLIPVTHANTGQLLAVLKAEADAVKIRYHSRGAALIPLVTCALLMGILLCGRFIQHFQQRENLHRVRHTQVWIVALCGLTLTLCGTWMSYTFEQQRIQRTFEQMADTESLGLSITLNILRDISLAGLSSFMAGKPDLSMEDFQEYTSHLLHIPAIDALSWSPLVPRRDREAFEANARREITPSFRIWERNDSGRIIPAQDRDLYYPLLYRAPLAGNEHVLGFDIASEPLRRIAMETTLNDGIPSASDPLVLQKGEYREYGLLLYLPIFQQNTEVLRGFITSVLPLESLLASTTGGTWNPQTPLMHLDIWQLRTGHPPLLLTSTDQALAHHDRTPDFSVNRPLLVFGKAFMVSAEPGTSFHAMHPNNMITLTLLSGLLITSALTLLVATFINRHTELEHLVQERTQALHSSNEYLYATLRSIGDGVISTDASGNVTGLNLVAQALTGWHEEQAIGHPITEIFHIVHATTRQTAFNPVERSLREGVIVGLANHTVLISRDGTEYQIADSCAPIRDKAGTVSGAVLVFRDVTEEYLARQKLQESEETYRALVSGLPDIVLRFDHEGRHVFASDNIALTGAHEPASLLGKTHMDLGLPRAWHEAVMQVFASGQANELEYSYDGALGYRQYNWRLVPEFNADGTVSSVLTISRDITEHRRAEQHYRMLFQRMLDGFALHEMLCNEQGTAIDYRFLTVNPAFEQLTGLKGMDVVGRTIREIMPEIEDIWIQCYAGVALSGEEKVFDQYSVELGRHFHVRAFNTGKGQFATLFTDITERKRHEEELHEQIRQGIEQVRQQDLIIYEQRRKEALLQLLVNLAHQWRQPLNVIGLLAQQIEDELELDHQQRLFVKKWVNGIMGQLEDLSTIIDRFTGLHDAKDIPASYALRDLCEEAKELLLGHLRGRGIEVCCTIDPGLTLRACRSDWVEIFLKLLENVANIVDERHLEGAQIMIAAESQGAETIITIEDNAGGIRAEILPRVFDPYVTTAFMSRDKGLGLYLVQRIIVDRYQGSVMAENTEFGARFILRVKDML</sequence>
<dbReference type="Gene3D" id="3.30.565.10">
    <property type="entry name" value="Histidine kinase-like ATPase, C-terminal domain"/>
    <property type="match status" value="1"/>
</dbReference>
<dbReference type="PROSITE" id="PS50112">
    <property type="entry name" value="PAS"/>
    <property type="match status" value="1"/>
</dbReference>
<evidence type="ECO:0000259" key="11">
    <source>
        <dbReference type="PROSITE" id="PS50112"/>
    </source>
</evidence>
<evidence type="ECO:0000256" key="1">
    <source>
        <dbReference type="ARBA" id="ARBA00000085"/>
    </source>
</evidence>
<dbReference type="SMART" id="SM00086">
    <property type="entry name" value="PAC"/>
    <property type="match status" value="2"/>
</dbReference>
<reference evidence="14 15" key="1">
    <citation type="submission" date="2010-12" db="EMBL/GenBank/DDBJ databases">
        <title>Complete sequence of Desulfurispirillum indicum S5.</title>
        <authorList>
            <consortium name="US DOE Joint Genome Institute"/>
            <person name="Lucas S."/>
            <person name="Copeland A."/>
            <person name="Lapidus A."/>
            <person name="Cheng J.-F."/>
            <person name="Goodwin L."/>
            <person name="Pitluck S."/>
            <person name="Chertkov O."/>
            <person name="Held B."/>
            <person name="Detter J.C."/>
            <person name="Han C."/>
            <person name="Tapia R."/>
            <person name="Land M."/>
            <person name="Hauser L."/>
            <person name="Kyrpides N."/>
            <person name="Ivanova N."/>
            <person name="Mikhailova N."/>
            <person name="Haggblom M."/>
            <person name="Rauschenbach I."/>
            <person name="Bini E."/>
            <person name="Woyke T."/>
        </authorList>
    </citation>
    <scope>NUCLEOTIDE SEQUENCE [LARGE SCALE GENOMIC DNA]</scope>
    <source>
        <strain evidence="15">ATCC BAA-1389 / DSM 22839 / S5</strain>
    </source>
</reference>
<dbReference type="NCBIfam" id="TIGR00229">
    <property type="entry name" value="sensory_box"/>
    <property type="match status" value="3"/>
</dbReference>
<dbReference type="eggNOG" id="COG3614">
    <property type="taxonomic scope" value="Bacteria"/>
</dbReference>
<keyword evidence="8 9" id="KW-0472">Membrane</keyword>
<dbReference type="CDD" id="cd00082">
    <property type="entry name" value="HisKA"/>
    <property type="match status" value="1"/>
</dbReference>
<feature type="domain" description="PAC" evidence="12">
    <location>
        <begin position="651"/>
        <end position="703"/>
    </location>
</feature>
<dbReference type="GO" id="GO:0000155">
    <property type="term" value="F:phosphorelay sensor kinase activity"/>
    <property type="evidence" value="ECO:0007669"/>
    <property type="project" value="InterPro"/>
</dbReference>
<name>E6W4F6_DESIS</name>
<dbReference type="GO" id="GO:0007234">
    <property type="term" value="P:osmosensory signaling via phosphorelay pathway"/>
    <property type="evidence" value="ECO:0007669"/>
    <property type="project" value="TreeGrafter"/>
</dbReference>
<dbReference type="GO" id="GO:0016020">
    <property type="term" value="C:membrane"/>
    <property type="evidence" value="ECO:0007669"/>
    <property type="project" value="UniProtKB-SubCell"/>
</dbReference>
<feature type="transmembrane region" description="Helical" evidence="9">
    <location>
        <begin position="232"/>
        <end position="253"/>
    </location>
</feature>
<feature type="domain" description="CHASE" evidence="13">
    <location>
        <begin position="296"/>
        <end position="454"/>
    </location>
</feature>
<dbReference type="STRING" id="653733.Selin_1195"/>
<keyword evidence="6" id="KW-0418">Kinase</keyword>
<dbReference type="SUPFAM" id="SSF55785">
    <property type="entry name" value="PYP-like sensor domain (PAS domain)"/>
    <property type="match status" value="3"/>
</dbReference>
<dbReference type="HOGENOM" id="CLU_271884_0_0_0"/>
<dbReference type="PANTHER" id="PTHR42878:SF15">
    <property type="entry name" value="BACTERIOPHYTOCHROME"/>
    <property type="match status" value="1"/>
</dbReference>
<proteinExistence type="predicted"/>
<dbReference type="InParanoid" id="E6W4F6"/>
<dbReference type="SMART" id="SM01079">
    <property type="entry name" value="CHASE"/>
    <property type="match status" value="1"/>
</dbReference>
<dbReference type="InterPro" id="IPR000700">
    <property type="entry name" value="PAS-assoc_C"/>
</dbReference>
<feature type="domain" description="PAC" evidence="12">
    <location>
        <begin position="769"/>
        <end position="825"/>
    </location>
</feature>
<dbReference type="Pfam" id="PF02518">
    <property type="entry name" value="HATPase_c"/>
    <property type="match status" value="1"/>
</dbReference>
<protein>
    <recommendedName>
        <fullName evidence="3">histidine kinase</fullName>
        <ecNumber evidence="3">2.7.13.3</ecNumber>
    </recommendedName>
</protein>
<dbReference type="KEGG" id="din:Selin_1195"/>
<keyword evidence="4" id="KW-0808">Transferase</keyword>
<dbReference type="SMART" id="SM00091">
    <property type="entry name" value="PAS"/>
    <property type="match status" value="3"/>
</dbReference>
<evidence type="ECO:0000256" key="8">
    <source>
        <dbReference type="ARBA" id="ARBA00023136"/>
    </source>
</evidence>
<evidence type="ECO:0000256" key="7">
    <source>
        <dbReference type="ARBA" id="ARBA00022989"/>
    </source>
</evidence>
<keyword evidence="7 9" id="KW-1133">Transmembrane helix</keyword>
<evidence type="ECO:0000256" key="4">
    <source>
        <dbReference type="ARBA" id="ARBA00022679"/>
    </source>
</evidence>
<evidence type="ECO:0000259" key="12">
    <source>
        <dbReference type="PROSITE" id="PS50113"/>
    </source>
</evidence>
<feature type="domain" description="Histidine kinase" evidence="10">
    <location>
        <begin position="975"/>
        <end position="1190"/>
    </location>
</feature>
<dbReference type="Gene3D" id="3.30.450.350">
    <property type="entry name" value="CHASE domain"/>
    <property type="match status" value="1"/>
</dbReference>
<dbReference type="PANTHER" id="PTHR42878">
    <property type="entry name" value="TWO-COMPONENT HISTIDINE KINASE"/>
    <property type="match status" value="1"/>
</dbReference>
<dbReference type="Gene3D" id="3.30.450.20">
    <property type="entry name" value="PAS domain"/>
    <property type="match status" value="3"/>
</dbReference>
<feature type="transmembrane region" description="Helical" evidence="9">
    <location>
        <begin position="531"/>
        <end position="553"/>
    </location>
</feature>
<evidence type="ECO:0000256" key="5">
    <source>
        <dbReference type="ARBA" id="ARBA00022692"/>
    </source>
</evidence>
<evidence type="ECO:0000313" key="15">
    <source>
        <dbReference type="Proteomes" id="UP000002572"/>
    </source>
</evidence>
<keyword evidence="5 9" id="KW-0812">Transmembrane</keyword>
<dbReference type="SMART" id="SM00387">
    <property type="entry name" value="HATPase_c"/>
    <property type="match status" value="1"/>
</dbReference>
<dbReference type="GO" id="GO:0006355">
    <property type="term" value="P:regulation of DNA-templated transcription"/>
    <property type="evidence" value="ECO:0007669"/>
    <property type="project" value="InterPro"/>
</dbReference>
<dbReference type="InterPro" id="IPR003661">
    <property type="entry name" value="HisK_dim/P_dom"/>
</dbReference>
<dbReference type="Gene3D" id="1.10.287.130">
    <property type="match status" value="1"/>
</dbReference>
<dbReference type="InterPro" id="IPR050351">
    <property type="entry name" value="BphY/WalK/GraS-like"/>
</dbReference>
<dbReference type="InterPro" id="IPR036890">
    <property type="entry name" value="HATPase_C_sf"/>
</dbReference>
<dbReference type="PROSITE" id="PS50113">
    <property type="entry name" value="PAC"/>
    <property type="match status" value="2"/>
</dbReference>
<dbReference type="Proteomes" id="UP000002572">
    <property type="component" value="Chromosome"/>
</dbReference>
<dbReference type="InterPro" id="IPR001610">
    <property type="entry name" value="PAC"/>
</dbReference>
<dbReference type="PROSITE" id="PS50109">
    <property type="entry name" value="HIS_KIN"/>
    <property type="match status" value="1"/>
</dbReference>
<dbReference type="InterPro" id="IPR000014">
    <property type="entry name" value="PAS"/>
</dbReference>
<dbReference type="eggNOG" id="COG3290">
    <property type="taxonomic scope" value="Bacteria"/>
</dbReference>
<dbReference type="InterPro" id="IPR013656">
    <property type="entry name" value="PAS_4"/>
</dbReference>
<feature type="transmembrane region" description="Helical" evidence="9">
    <location>
        <begin position="23"/>
        <end position="42"/>
    </location>
</feature>
<dbReference type="Pfam" id="PF08448">
    <property type="entry name" value="PAS_4"/>
    <property type="match status" value="2"/>
</dbReference>
<dbReference type="SUPFAM" id="SSF55874">
    <property type="entry name" value="ATPase domain of HSP90 chaperone/DNA topoisomerase II/histidine kinase"/>
    <property type="match status" value="1"/>
</dbReference>
<dbReference type="SUPFAM" id="SSF47384">
    <property type="entry name" value="Homodimeric domain of signal transducing histidine kinase"/>
    <property type="match status" value="1"/>
</dbReference>
<gene>
    <name evidence="14" type="ordered locus">Selin_1195</name>
</gene>
<dbReference type="EC" id="2.7.13.3" evidence="3"/>
<dbReference type="Pfam" id="PF03924">
    <property type="entry name" value="CHASE"/>
    <property type="match status" value="1"/>
</dbReference>
<dbReference type="InterPro" id="IPR036097">
    <property type="entry name" value="HisK_dim/P_sf"/>
</dbReference>
<dbReference type="Pfam" id="PF00989">
    <property type="entry name" value="PAS"/>
    <property type="match status" value="1"/>
</dbReference>
<dbReference type="EMBL" id="CP002432">
    <property type="protein sequence ID" value="ADU65930.1"/>
    <property type="molecule type" value="Genomic_DNA"/>
</dbReference>
<evidence type="ECO:0000313" key="14">
    <source>
        <dbReference type="EMBL" id="ADU65930.1"/>
    </source>
</evidence>
<keyword evidence="15" id="KW-1185">Reference proteome</keyword>
<dbReference type="eggNOG" id="COG4191">
    <property type="taxonomic scope" value="Bacteria"/>
</dbReference>
<feature type="domain" description="PAS" evidence="11">
    <location>
        <begin position="573"/>
        <end position="646"/>
    </location>
</feature>
<feature type="transmembrane region" description="Helical" evidence="9">
    <location>
        <begin position="197"/>
        <end position="217"/>
    </location>
</feature>
<dbReference type="InterPro" id="IPR035965">
    <property type="entry name" value="PAS-like_dom_sf"/>
</dbReference>
<evidence type="ECO:0000259" key="13">
    <source>
        <dbReference type="PROSITE" id="PS50839"/>
    </source>
</evidence>
<evidence type="ECO:0000256" key="6">
    <source>
        <dbReference type="ARBA" id="ARBA00022777"/>
    </source>
</evidence>
<dbReference type="InterPro" id="IPR013767">
    <property type="entry name" value="PAS_fold"/>
</dbReference>
<dbReference type="GO" id="GO:0000156">
    <property type="term" value="F:phosphorelay response regulator activity"/>
    <property type="evidence" value="ECO:0007669"/>
    <property type="project" value="TreeGrafter"/>
</dbReference>
<dbReference type="AlphaFoldDB" id="E6W4F6"/>
<comment type="subcellular location">
    <subcellularLocation>
        <location evidence="2">Membrane</location>
    </subcellularLocation>
</comment>
<dbReference type="OrthoDB" id="9810730at2"/>
<dbReference type="InterPro" id="IPR003594">
    <property type="entry name" value="HATPase_dom"/>
</dbReference>
<dbReference type="PROSITE" id="PS50839">
    <property type="entry name" value="CHASE"/>
    <property type="match status" value="1"/>
</dbReference>